<dbReference type="AlphaFoldDB" id="A0A2I4G157"/>
<dbReference type="RefSeq" id="XP_018837631.1">
    <property type="nucleotide sequence ID" value="XM_018982086.1"/>
</dbReference>
<dbReference type="GeneID" id="109003790"/>
<keyword evidence="1" id="KW-1185">Reference proteome</keyword>
<evidence type="ECO:0000313" key="1">
    <source>
        <dbReference type="Proteomes" id="UP000235220"/>
    </source>
</evidence>
<accession>A0A2I4G157</accession>
<name>A0A2I4G157_JUGRE</name>
<dbReference type="OrthoDB" id="1938712at2759"/>
<sequence length="192" mass="21873">MDLERAAIKVVTGDQHAFVASLIVQPALIDEIKHAQKKDSGLVRLVEEVEKVNKSELSFSEDGILRFKSRLCMLNNEEIKRIILEEAHCSLDTVHPGSRKMYRDLRVFFVERYEKGNCQICRTMPNMPTGESGTYETSKVIATTPDSIMEVGAYFCRLCYRTTTDTDWSRCNMGDSGPLDEDRSLCAYQNFL</sequence>
<organism evidence="1 2">
    <name type="scientific">Juglans regia</name>
    <name type="common">English walnut</name>
    <dbReference type="NCBI Taxonomy" id="51240"/>
    <lineage>
        <taxon>Eukaryota</taxon>
        <taxon>Viridiplantae</taxon>
        <taxon>Streptophyta</taxon>
        <taxon>Embryophyta</taxon>
        <taxon>Tracheophyta</taxon>
        <taxon>Spermatophyta</taxon>
        <taxon>Magnoliopsida</taxon>
        <taxon>eudicotyledons</taxon>
        <taxon>Gunneridae</taxon>
        <taxon>Pentapetalae</taxon>
        <taxon>rosids</taxon>
        <taxon>fabids</taxon>
        <taxon>Fagales</taxon>
        <taxon>Juglandaceae</taxon>
        <taxon>Juglans</taxon>
    </lineage>
</organism>
<gene>
    <name evidence="2" type="primary">LOC109003790</name>
</gene>
<dbReference type="Gramene" id="Jr01_20140_p1">
    <property type="protein sequence ID" value="cds.Jr01_20140_p1"/>
    <property type="gene ID" value="Jr01_20140"/>
</dbReference>
<evidence type="ECO:0000313" key="2">
    <source>
        <dbReference type="RefSeq" id="XP_018837631.1"/>
    </source>
</evidence>
<dbReference type="KEGG" id="jre:109003790"/>
<reference evidence="2" key="1">
    <citation type="submission" date="2025-08" db="UniProtKB">
        <authorList>
            <consortium name="RefSeq"/>
        </authorList>
    </citation>
    <scope>IDENTIFICATION</scope>
    <source>
        <tissue evidence="2">Leaves</tissue>
    </source>
</reference>
<protein>
    <submittedName>
        <fullName evidence="2">Uncharacterized protein LOC109003790</fullName>
    </submittedName>
</protein>
<dbReference type="Proteomes" id="UP000235220">
    <property type="component" value="Chromosome 1"/>
</dbReference>
<proteinExistence type="predicted"/>